<dbReference type="AlphaFoldDB" id="A0A7C4TCN5"/>
<evidence type="ECO:0008006" key="2">
    <source>
        <dbReference type="Google" id="ProtNLM"/>
    </source>
</evidence>
<accession>A0A7C4TCN5</accession>
<comment type="caution">
    <text evidence="1">The sequence shown here is derived from an EMBL/GenBank/DDBJ whole genome shotgun (WGS) entry which is preliminary data.</text>
</comment>
<gene>
    <name evidence="1" type="ORF">ENV60_08425</name>
</gene>
<organism evidence="1">
    <name type="scientific">candidate division WOR-3 bacterium</name>
    <dbReference type="NCBI Taxonomy" id="2052148"/>
    <lineage>
        <taxon>Bacteria</taxon>
        <taxon>Bacteria division WOR-3</taxon>
    </lineage>
</organism>
<dbReference type="EMBL" id="DTGZ01000157">
    <property type="protein sequence ID" value="HGV98304.1"/>
    <property type="molecule type" value="Genomic_DNA"/>
</dbReference>
<dbReference type="Gene3D" id="2.40.160.60">
    <property type="entry name" value="Outer membrane protein transport protein (OMPP1/FadL/TodX)"/>
    <property type="match status" value="1"/>
</dbReference>
<evidence type="ECO:0000313" key="1">
    <source>
        <dbReference type="EMBL" id="HGV98304.1"/>
    </source>
</evidence>
<protein>
    <recommendedName>
        <fullName evidence="2">PorV/PorQ family protein</fullName>
    </recommendedName>
</protein>
<sequence length="280" mass="31026">MILLFLIWTTGFEYLSVDPIAGRGSMGYALSGDGYSLNYNPAGLALNEINHYSISYLNYICNTHFGYLGLEKKQLGLGIKYFYSGRIKKTDAMGNEYGYFGTNFIDLNIGQGFFLKNFIIGASLKLVYENIDSLSSFGLGCDIGGLYIFPVEKIQTGFTIKNIGTALKPFIEEKEIFPYEIDLAIAKQFNNGWFGIDLVKQSLTNFGIRLGGRYDINPIFCVIASYTSLLSQIKMQSGLDFLAGLNIGFAIKKSPIAINYVYAPYFTLGQGHKITIKLGG</sequence>
<reference evidence="1" key="1">
    <citation type="journal article" date="2020" name="mSystems">
        <title>Genome- and Community-Level Interaction Insights into Carbon Utilization and Element Cycling Functions of Hydrothermarchaeota in Hydrothermal Sediment.</title>
        <authorList>
            <person name="Zhou Z."/>
            <person name="Liu Y."/>
            <person name="Xu W."/>
            <person name="Pan J."/>
            <person name="Luo Z.H."/>
            <person name="Li M."/>
        </authorList>
    </citation>
    <scope>NUCLEOTIDE SEQUENCE [LARGE SCALE GENOMIC DNA]</scope>
    <source>
        <strain evidence="1">SpSt-774</strain>
    </source>
</reference>
<proteinExistence type="predicted"/>
<name>A0A7C4TCN5_UNCW3</name>